<dbReference type="OrthoDB" id="4943904at2"/>
<comment type="caution">
    <text evidence="2">The sequence shown here is derived from an EMBL/GenBank/DDBJ whole genome shotgun (WGS) entry which is preliminary data.</text>
</comment>
<evidence type="ECO:0000256" key="1">
    <source>
        <dbReference type="SAM" id="Phobius"/>
    </source>
</evidence>
<dbReference type="AlphaFoldDB" id="A0A5B0E9Q9"/>
<proteinExistence type="predicted"/>
<dbReference type="EMBL" id="VOBL01000014">
    <property type="protein sequence ID" value="KAA0975774.1"/>
    <property type="molecule type" value="Genomic_DNA"/>
</dbReference>
<evidence type="ECO:0000313" key="3">
    <source>
        <dbReference type="Proteomes" id="UP000323856"/>
    </source>
</evidence>
<reference evidence="2 3" key="1">
    <citation type="submission" date="2019-07" db="EMBL/GenBank/DDBJ databases">
        <title>Analysis of the biochemical properties, biological activity and biotechnological potential of siderophores and biosurfactants produced by Antarctic psychrotolerant bacteria.</title>
        <authorList>
            <person name="Styczynski M."/>
            <person name="Krucon T."/>
            <person name="Decewicz P."/>
            <person name="Dziewit L."/>
        </authorList>
    </citation>
    <scope>NUCLEOTIDE SEQUENCE [LARGE SCALE GENOMIC DNA]</scope>
    <source>
        <strain evidence="2 3">ANT_H27</strain>
    </source>
</reference>
<gene>
    <name evidence="2" type="ORF">FQ154_13305</name>
</gene>
<name>A0A5B0E9Q9_9MICC</name>
<keyword evidence="1" id="KW-0812">Transmembrane</keyword>
<dbReference type="RefSeq" id="WP_007271425.1">
    <property type="nucleotide sequence ID" value="NZ_JBITUG010000005.1"/>
</dbReference>
<evidence type="ECO:0000313" key="2">
    <source>
        <dbReference type="EMBL" id="KAA0975774.1"/>
    </source>
</evidence>
<accession>A0A5B0E9Q9</accession>
<keyword evidence="1" id="KW-1133">Transmembrane helix</keyword>
<protein>
    <submittedName>
        <fullName evidence="2">Uncharacterized protein</fullName>
    </submittedName>
</protein>
<sequence>MDELQQQLPPDLAELAEQFASAAAPFESERDEDTAADGHAAMLEIAGFLVGVVGLLVSLIGVYTSGTEARRKRVPDFEELLDALVAGTITAEQATAVLARWKPELTPVEVAEQLESGNIDRYKRVLSLLGYPPEVVDQILQSSFGKIADLAKNP</sequence>
<organism evidence="2 3">
    <name type="scientific">Paeniglutamicibacter gangotriensis</name>
    <dbReference type="NCBI Taxonomy" id="254787"/>
    <lineage>
        <taxon>Bacteria</taxon>
        <taxon>Bacillati</taxon>
        <taxon>Actinomycetota</taxon>
        <taxon>Actinomycetes</taxon>
        <taxon>Micrococcales</taxon>
        <taxon>Micrococcaceae</taxon>
        <taxon>Paeniglutamicibacter</taxon>
    </lineage>
</organism>
<keyword evidence="1" id="KW-0472">Membrane</keyword>
<dbReference type="Proteomes" id="UP000323856">
    <property type="component" value="Unassembled WGS sequence"/>
</dbReference>
<feature type="transmembrane region" description="Helical" evidence="1">
    <location>
        <begin position="45"/>
        <end position="63"/>
    </location>
</feature>